<dbReference type="NCBIfam" id="TIGR00658">
    <property type="entry name" value="orni_carb_tr"/>
    <property type="match status" value="1"/>
</dbReference>
<sequence>MKFALAALGLLSSLAAISASDADELKTLVKELTVAATQSERLAILDEDKDFVFDFLNAAKIQGAVGKGNGGQAVSAKTTTFPALIGNQLAMTVGFLGPCAQNTPHIHPRSAEMLVMVAGDTINTGTFQENGARFVENKIEVGQATIFPMGSVHFQQNLGCDPAIFVAGFANEDPGTLQVAQGFFQQLPPDTVSATLGELGVEEVQDISKKIPANIAFGVAECVQRCKIDRNSTFEFSEEVISKALKQQGILATIASGSSSSRVTTPNNTSGKQASNLSAGGNLAASSNAVDDDDKDDSFWNNKYHVLIIVLGAACGVLVLALVAAIVIALRARKAARNRGHHAPIPLFTGTGHGRSAASTPFVSEKYSDDSTLIALVKSTMPPKVPHLMTLADLSVGQINRVLAHSAALKRVSKPLLEPYTASTRSLPAIEQTLANKTVALLFSKRSTRTRVAAETSAVLLGGRALFLGREDIQLGVNESARDTINIIGGMCQGVFARVGEHEEIEELVEHSPVPVINALSSLWHPTQILADVLTLHEHAHLFGGMPKSTNDSDLTPLRPLTVTWLGDSSNVLHDILVTLPRLGHQVRVGTPPQQPYQCPKPVWDRVKELGCDKNIFWTDNPYEAVKGADVVVTDTWISMGQEAEKAQRLKDFQGYQVTEKLCKEGGANPDWKFLHCLPRKSHEVDDEVFYGPRSLVFPEGENRKWTIMALFDSLIGRWTI</sequence>
<keyword evidence="7" id="KW-0464">Manganese</keyword>
<evidence type="ECO:0000313" key="13">
    <source>
        <dbReference type="Proteomes" id="UP000663888"/>
    </source>
</evidence>
<feature type="region of interest" description="Disordered" evidence="8">
    <location>
        <begin position="258"/>
        <end position="279"/>
    </location>
</feature>
<evidence type="ECO:0000256" key="3">
    <source>
        <dbReference type="ARBA" id="ARBA00007805"/>
    </source>
</evidence>
<dbReference type="Gene3D" id="3.40.50.1370">
    <property type="entry name" value="Aspartate/ornithine carbamoyltransferase"/>
    <property type="match status" value="2"/>
</dbReference>
<evidence type="ECO:0000256" key="9">
    <source>
        <dbReference type="SAM" id="Phobius"/>
    </source>
</evidence>
<dbReference type="PRINTS" id="PR00102">
    <property type="entry name" value="OTCASE"/>
</dbReference>
<dbReference type="GO" id="GO:0016597">
    <property type="term" value="F:amino acid binding"/>
    <property type="evidence" value="ECO:0007669"/>
    <property type="project" value="InterPro"/>
</dbReference>
<evidence type="ECO:0000256" key="4">
    <source>
        <dbReference type="ARBA" id="ARBA00013007"/>
    </source>
</evidence>
<dbReference type="InterPro" id="IPR002292">
    <property type="entry name" value="Orn/put_carbamltrans"/>
</dbReference>
<dbReference type="SUPFAM" id="SSF51182">
    <property type="entry name" value="RmlC-like cupins"/>
    <property type="match status" value="1"/>
</dbReference>
<dbReference type="Pfam" id="PF02729">
    <property type="entry name" value="OTCace_N"/>
    <property type="match status" value="1"/>
</dbReference>
<keyword evidence="5" id="KW-0964">Secreted</keyword>
<dbReference type="InterPro" id="IPR006045">
    <property type="entry name" value="Cupin_1"/>
</dbReference>
<feature type="signal peptide" evidence="10">
    <location>
        <begin position="1"/>
        <end position="22"/>
    </location>
</feature>
<dbReference type="GO" id="GO:0030145">
    <property type="term" value="F:manganese ion binding"/>
    <property type="evidence" value="ECO:0007669"/>
    <property type="project" value="InterPro"/>
</dbReference>
<comment type="similarity">
    <text evidence="3">Belongs to the aspartate/ornithine carbamoyltransferase superfamily. OTCase family.</text>
</comment>
<protein>
    <recommendedName>
        <fullName evidence="4">ornithine carbamoyltransferase</fullName>
        <ecNumber evidence="4">2.1.3.3</ecNumber>
    </recommendedName>
</protein>
<dbReference type="InterPro" id="IPR036901">
    <property type="entry name" value="Asp/Orn_carbamoylTrfase_sf"/>
</dbReference>
<dbReference type="Pfam" id="PF00190">
    <property type="entry name" value="Cupin_1"/>
    <property type="match status" value="1"/>
</dbReference>
<evidence type="ECO:0000256" key="10">
    <source>
        <dbReference type="SAM" id="SignalP"/>
    </source>
</evidence>
<dbReference type="InterPro" id="IPR014710">
    <property type="entry name" value="RmlC-like_jellyroll"/>
</dbReference>
<comment type="subcellular location">
    <subcellularLocation>
        <location evidence="1">Secreted</location>
    </subcellularLocation>
</comment>
<dbReference type="EMBL" id="CAJMWX010000870">
    <property type="protein sequence ID" value="CAE6436994.1"/>
    <property type="molecule type" value="Genomic_DNA"/>
</dbReference>
<dbReference type="Gene3D" id="2.60.120.10">
    <property type="entry name" value="Jelly Rolls"/>
    <property type="match status" value="1"/>
</dbReference>
<dbReference type="GO" id="GO:0004585">
    <property type="term" value="F:ornithine carbamoyltransferase activity"/>
    <property type="evidence" value="ECO:0007669"/>
    <property type="project" value="UniProtKB-EC"/>
</dbReference>
<feature type="compositionally biased region" description="Polar residues" evidence="8">
    <location>
        <begin position="258"/>
        <end position="273"/>
    </location>
</feature>
<evidence type="ECO:0000256" key="6">
    <source>
        <dbReference type="ARBA" id="ARBA00022679"/>
    </source>
</evidence>
<dbReference type="InterPro" id="IPR011051">
    <property type="entry name" value="RmlC_Cupin_sf"/>
</dbReference>
<gene>
    <name evidence="12" type="ORF">RDB_LOCUS43908</name>
</gene>
<evidence type="ECO:0000256" key="5">
    <source>
        <dbReference type="ARBA" id="ARBA00022525"/>
    </source>
</evidence>
<dbReference type="PRINTS" id="PR00100">
    <property type="entry name" value="AOTCASE"/>
</dbReference>
<dbReference type="AlphaFoldDB" id="A0A8H3APT2"/>
<keyword evidence="9" id="KW-0472">Membrane</keyword>
<comment type="similarity">
    <text evidence="2">Belongs to the germin family.</text>
</comment>
<keyword evidence="9" id="KW-1133">Transmembrane helix</keyword>
<dbReference type="EC" id="2.1.3.3" evidence="4"/>
<evidence type="ECO:0000256" key="8">
    <source>
        <dbReference type="SAM" id="MobiDB-lite"/>
    </source>
</evidence>
<evidence type="ECO:0000313" key="12">
    <source>
        <dbReference type="EMBL" id="CAE6436994.1"/>
    </source>
</evidence>
<dbReference type="PANTHER" id="PTHR45753:SF3">
    <property type="entry name" value="ORNITHINE TRANSCARBAMYLASE, MITOCHONDRIAL"/>
    <property type="match status" value="1"/>
</dbReference>
<evidence type="ECO:0000256" key="2">
    <source>
        <dbReference type="ARBA" id="ARBA00007456"/>
    </source>
</evidence>
<keyword evidence="9" id="KW-0812">Transmembrane</keyword>
<keyword evidence="10" id="KW-0732">Signal</keyword>
<evidence type="ECO:0000256" key="7">
    <source>
        <dbReference type="ARBA" id="ARBA00023211"/>
    </source>
</evidence>
<organism evidence="12 13">
    <name type="scientific">Rhizoctonia solani</name>
    <dbReference type="NCBI Taxonomy" id="456999"/>
    <lineage>
        <taxon>Eukaryota</taxon>
        <taxon>Fungi</taxon>
        <taxon>Dikarya</taxon>
        <taxon>Basidiomycota</taxon>
        <taxon>Agaricomycotina</taxon>
        <taxon>Agaricomycetes</taxon>
        <taxon>Cantharellales</taxon>
        <taxon>Ceratobasidiaceae</taxon>
        <taxon>Rhizoctonia</taxon>
    </lineage>
</organism>
<reference evidence="12" key="1">
    <citation type="submission" date="2021-01" db="EMBL/GenBank/DDBJ databases">
        <authorList>
            <person name="Kaushik A."/>
        </authorList>
    </citation>
    <scope>NUCLEOTIDE SEQUENCE</scope>
    <source>
        <strain evidence="12">AG4-R118</strain>
    </source>
</reference>
<dbReference type="InterPro" id="IPR006132">
    <property type="entry name" value="Asp/Orn_carbamoyltranf_P-bd"/>
</dbReference>
<dbReference type="SMART" id="SM00835">
    <property type="entry name" value="Cupin_1"/>
    <property type="match status" value="1"/>
</dbReference>
<name>A0A8H3APT2_9AGAM</name>
<dbReference type="PANTHER" id="PTHR45753">
    <property type="entry name" value="ORNITHINE CARBAMOYLTRANSFERASE, MITOCHONDRIAL"/>
    <property type="match status" value="1"/>
</dbReference>
<dbReference type="SUPFAM" id="SSF53671">
    <property type="entry name" value="Aspartate/ornithine carbamoyltransferase"/>
    <property type="match status" value="1"/>
</dbReference>
<dbReference type="GO" id="GO:0005739">
    <property type="term" value="C:mitochondrion"/>
    <property type="evidence" value="ECO:0007669"/>
    <property type="project" value="TreeGrafter"/>
</dbReference>
<dbReference type="GO" id="GO:0042450">
    <property type="term" value="P:L-arginine biosynthetic process via ornithine"/>
    <property type="evidence" value="ECO:0007669"/>
    <property type="project" value="TreeGrafter"/>
</dbReference>
<dbReference type="PROSITE" id="PS00097">
    <property type="entry name" value="CARBAMOYLTRANSFERASE"/>
    <property type="match status" value="1"/>
</dbReference>
<evidence type="ECO:0000256" key="1">
    <source>
        <dbReference type="ARBA" id="ARBA00004613"/>
    </source>
</evidence>
<dbReference type="Proteomes" id="UP000663888">
    <property type="component" value="Unassembled WGS sequence"/>
</dbReference>
<dbReference type="InterPro" id="IPR001929">
    <property type="entry name" value="Germin"/>
</dbReference>
<proteinExistence type="inferred from homology"/>
<accession>A0A8H3APT2</accession>
<dbReference type="InterPro" id="IPR006131">
    <property type="entry name" value="Asp_carbamoyltransf_Asp/Orn-bd"/>
</dbReference>
<dbReference type="GO" id="GO:0019240">
    <property type="term" value="P:citrulline biosynthetic process"/>
    <property type="evidence" value="ECO:0007669"/>
    <property type="project" value="TreeGrafter"/>
</dbReference>
<dbReference type="InterPro" id="IPR006130">
    <property type="entry name" value="Asp/Orn_carbamoylTrfase"/>
</dbReference>
<evidence type="ECO:0000259" key="11">
    <source>
        <dbReference type="SMART" id="SM00835"/>
    </source>
</evidence>
<dbReference type="Pfam" id="PF00185">
    <property type="entry name" value="OTCace"/>
    <property type="match status" value="1"/>
</dbReference>
<comment type="caution">
    <text evidence="12">The sequence shown here is derived from an EMBL/GenBank/DDBJ whole genome shotgun (WGS) entry which is preliminary data.</text>
</comment>
<keyword evidence="6" id="KW-0808">Transferase</keyword>
<dbReference type="CDD" id="cd02241">
    <property type="entry name" value="cupin_OxOx"/>
    <property type="match status" value="1"/>
</dbReference>
<dbReference type="GO" id="GO:0005576">
    <property type="term" value="C:extracellular region"/>
    <property type="evidence" value="ECO:0007669"/>
    <property type="project" value="UniProtKB-SubCell"/>
</dbReference>
<feature type="domain" description="Cupin type-1" evidence="11">
    <location>
        <begin position="62"/>
        <end position="205"/>
    </location>
</feature>
<feature type="chain" id="PRO_5034660687" description="ornithine carbamoyltransferase" evidence="10">
    <location>
        <begin position="23"/>
        <end position="721"/>
    </location>
</feature>
<feature type="transmembrane region" description="Helical" evidence="9">
    <location>
        <begin position="304"/>
        <end position="330"/>
    </location>
</feature>